<dbReference type="EMBL" id="QDEB01107757">
    <property type="protein sequence ID" value="RZB84907.1"/>
    <property type="molecule type" value="Genomic_DNA"/>
</dbReference>
<keyword evidence="1" id="KW-1133">Transmembrane helix</keyword>
<evidence type="ECO:0000313" key="2">
    <source>
        <dbReference type="EMBL" id="RZB84907.1"/>
    </source>
</evidence>
<dbReference type="AlphaFoldDB" id="A0A482VEQ3"/>
<dbReference type="OrthoDB" id="10040454at2759"/>
<protein>
    <submittedName>
        <fullName evidence="2">Uncharacterized protein</fullName>
    </submittedName>
</protein>
<keyword evidence="1" id="KW-0472">Membrane</keyword>
<keyword evidence="1" id="KW-0812">Transmembrane</keyword>
<organism evidence="2 3">
    <name type="scientific">Asbolus verrucosus</name>
    <name type="common">Desert ironclad beetle</name>
    <dbReference type="NCBI Taxonomy" id="1661398"/>
    <lineage>
        <taxon>Eukaryota</taxon>
        <taxon>Metazoa</taxon>
        <taxon>Ecdysozoa</taxon>
        <taxon>Arthropoda</taxon>
        <taxon>Hexapoda</taxon>
        <taxon>Insecta</taxon>
        <taxon>Pterygota</taxon>
        <taxon>Neoptera</taxon>
        <taxon>Endopterygota</taxon>
        <taxon>Coleoptera</taxon>
        <taxon>Polyphaga</taxon>
        <taxon>Cucujiformia</taxon>
        <taxon>Tenebrionidae</taxon>
        <taxon>Pimeliinae</taxon>
        <taxon>Asbolus</taxon>
    </lineage>
</organism>
<evidence type="ECO:0000256" key="1">
    <source>
        <dbReference type="SAM" id="Phobius"/>
    </source>
</evidence>
<accession>A0A482VEQ3</accession>
<proteinExistence type="predicted"/>
<dbReference type="Proteomes" id="UP000292052">
    <property type="component" value="Unassembled WGS sequence"/>
</dbReference>
<evidence type="ECO:0000313" key="3">
    <source>
        <dbReference type="Proteomes" id="UP000292052"/>
    </source>
</evidence>
<feature type="transmembrane region" description="Helical" evidence="1">
    <location>
        <begin position="15"/>
        <end position="35"/>
    </location>
</feature>
<keyword evidence="3" id="KW-1185">Reference proteome</keyword>
<sequence>MENGHILCKHALKNFGNVFLLTLLIYLIKTFIFLFSEKLQRTPEIVEEVRGLKEATPKSIWKLSQQIHLFSGTYHKILKKYLEMFPYKIVTIFWTNIFHRRDLVPFERICEVTKHEKLKIGGHRT</sequence>
<gene>
    <name evidence="2" type="ORF">BDFB_011760</name>
</gene>
<reference evidence="2 3" key="1">
    <citation type="submission" date="2017-03" db="EMBL/GenBank/DDBJ databases">
        <title>Genome of the blue death feigning beetle - Asbolus verrucosus.</title>
        <authorList>
            <person name="Rider S.D."/>
        </authorList>
    </citation>
    <scope>NUCLEOTIDE SEQUENCE [LARGE SCALE GENOMIC DNA]</scope>
    <source>
        <strain evidence="2">Butters</strain>
        <tissue evidence="2">Head and leg muscle</tissue>
    </source>
</reference>
<name>A0A482VEQ3_ASBVE</name>
<comment type="caution">
    <text evidence="2">The sequence shown here is derived from an EMBL/GenBank/DDBJ whole genome shotgun (WGS) entry which is preliminary data.</text>
</comment>